<accession>A0A0R1E656</accession>
<evidence type="ECO:0000256" key="1">
    <source>
        <dbReference type="PROSITE-ProRule" id="PRU00339"/>
    </source>
</evidence>
<evidence type="ECO:0000256" key="2">
    <source>
        <dbReference type="SAM" id="SignalP"/>
    </source>
</evidence>
<evidence type="ECO:0000259" key="3">
    <source>
        <dbReference type="Pfam" id="PF08336"/>
    </source>
</evidence>
<dbReference type="GO" id="GO:0005783">
    <property type="term" value="C:endoplasmic reticulum"/>
    <property type="evidence" value="ECO:0007669"/>
    <property type="project" value="InterPro"/>
</dbReference>
<dbReference type="InterPro" id="IPR011990">
    <property type="entry name" value="TPR-like_helical_dom_sf"/>
</dbReference>
<keyword evidence="5" id="KW-1185">Reference proteome</keyword>
<dbReference type="Pfam" id="PF08336">
    <property type="entry name" value="P4Ha_N"/>
    <property type="match status" value="2"/>
</dbReference>
<feature type="chain" id="PRO_5006403249" description="Prolyl 4-hydroxylase N-terminal domain-containing protein" evidence="2">
    <location>
        <begin position="25"/>
        <end position="545"/>
    </location>
</feature>
<dbReference type="Gene3D" id="1.25.40.10">
    <property type="entry name" value="Tetratricopeptide repeat domain"/>
    <property type="match status" value="1"/>
</dbReference>
<keyword evidence="1" id="KW-0802">TPR repeat</keyword>
<keyword evidence="2" id="KW-0732">Signal</keyword>
<sequence>VMWSSLGFPTLLVALILPKWQVHCTKMKGFIDLDTRFKTQLKGYSENLQDHIITLNSYIEERKSELEYVGKDPEVYLGNPLSSFSLLHHLHFDWQAWRKLMEKPLATEYISEIEEMWDEIPTKDEYTNSIKEALDFHKNDTLGNFEFSPLESLQFALHTYDKKNYRDAEYWLNLTINGYKKLSPEEEELYEVLSPVIMVYEWRNGAAIITNICIRYFSKYQVEIVVMKSESIFSVGLIIVYISYSNADTRHSSNFINLLKIQESVVQYLDNYINALETKLHTINEALVDLATYHIQFEGDKLAIVSSPVGSYSLIHHMQSDWTHWQLFLQEDPGRDELASLISMKKYLPTKNDISEVCQCISNISNAYHVHPQDIANGVMLGIQTKYLMSPRDCVVLADHCMDRKDYDKSKEWLQVALSMLDSPRYQDPILPSLNLKAADLYLKLAEVYVKQQNWRLALETIEFALKSNPHNAQMLRMQKHLNIHMLLDPTKGSEFNIESKQYRLRQNRSLYCFYDTKLKTFYSLLAPVKAEVIFIDPLLTFYHE</sequence>
<dbReference type="AlphaFoldDB" id="A0A0R1E656"/>
<organism evidence="4 5">
    <name type="scientific">Drosophila yakuba</name>
    <name type="common">Fruit fly</name>
    <dbReference type="NCBI Taxonomy" id="7245"/>
    <lineage>
        <taxon>Eukaryota</taxon>
        <taxon>Metazoa</taxon>
        <taxon>Ecdysozoa</taxon>
        <taxon>Arthropoda</taxon>
        <taxon>Hexapoda</taxon>
        <taxon>Insecta</taxon>
        <taxon>Pterygota</taxon>
        <taxon>Neoptera</taxon>
        <taxon>Endopterygota</taxon>
        <taxon>Diptera</taxon>
        <taxon>Brachycera</taxon>
        <taxon>Muscomorpha</taxon>
        <taxon>Ephydroidea</taxon>
        <taxon>Drosophilidae</taxon>
        <taxon>Drosophila</taxon>
        <taxon>Sophophora</taxon>
    </lineage>
</organism>
<dbReference type="Proteomes" id="UP000002282">
    <property type="component" value="Chromosome 3R"/>
</dbReference>
<protein>
    <recommendedName>
        <fullName evidence="3">Prolyl 4-hydroxylase N-terminal domain-containing protein</fullName>
    </recommendedName>
</protein>
<dbReference type="SUPFAM" id="SSF48452">
    <property type="entry name" value="TPR-like"/>
    <property type="match status" value="1"/>
</dbReference>
<proteinExistence type="predicted"/>
<dbReference type="GO" id="GO:0004656">
    <property type="term" value="F:procollagen-proline 4-dioxygenase activity"/>
    <property type="evidence" value="ECO:0007669"/>
    <property type="project" value="InterPro"/>
</dbReference>
<feature type="domain" description="Prolyl 4-hydroxylase N-terminal" evidence="3">
    <location>
        <begin position="25"/>
        <end position="131"/>
    </location>
</feature>
<feature type="non-terminal residue" evidence="4">
    <location>
        <position position="1"/>
    </location>
</feature>
<dbReference type="KEGG" id="dya:Dyak_GE10886"/>
<reference evidence="4 5" key="2">
    <citation type="journal article" date="2007" name="PLoS Biol.">
        <title>Principles of genome evolution in the Drosophila melanogaster species group.</title>
        <authorList>
            <person name="Ranz J.M."/>
            <person name="Maurin D."/>
            <person name="Chan Y.S."/>
            <person name="von Grotthuss M."/>
            <person name="Hillier L.W."/>
            <person name="Roote J."/>
            <person name="Ashburner M."/>
            <person name="Bergman C.M."/>
        </authorList>
    </citation>
    <scope>NUCLEOTIDE SEQUENCE [LARGE SCALE GENOMIC DNA]</scope>
    <source>
        <strain evidence="5">Tai18E2 / Tucson 14021-0261.01</strain>
    </source>
</reference>
<dbReference type="OrthoDB" id="7864380at2759"/>
<feature type="domain" description="Prolyl 4-hydroxylase N-terminal" evidence="3">
    <location>
        <begin position="255"/>
        <end position="381"/>
    </location>
</feature>
<dbReference type="Gene3D" id="6.10.140.1460">
    <property type="match status" value="2"/>
</dbReference>
<dbReference type="PROSITE" id="PS50005">
    <property type="entry name" value="TPR"/>
    <property type="match status" value="1"/>
</dbReference>
<gene>
    <name evidence="4" type="primary">Dyak\GE10886</name>
    <name evidence="4" type="synonym">dyak_GLEANR_10772</name>
    <name evidence="4" type="synonym">GE10886</name>
    <name evidence="4" type="ORF">Dyak_GE10886</name>
</gene>
<dbReference type="EMBL" id="CM000160">
    <property type="protein sequence ID" value="KRK04664.1"/>
    <property type="molecule type" value="Genomic_DNA"/>
</dbReference>
<feature type="repeat" description="TPR" evidence="1">
    <location>
        <begin position="439"/>
        <end position="472"/>
    </location>
</feature>
<dbReference type="SMR" id="A0A0R1E656"/>
<name>A0A0R1E656_DROYA</name>
<feature type="signal peptide" evidence="2">
    <location>
        <begin position="1"/>
        <end position="24"/>
    </location>
</feature>
<evidence type="ECO:0000313" key="5">
    <source>
        <dbReference type="Proteomes" id="UP000002282"/>
    </source>
</evidence>
<reference evidence="4 5" key="1">
    <citation type="journal article" date="2007" name="Nature">
        <title>Evolution of genes and genomes on the Drosophila phylogeny.</title>
        <authorList>
            <consortium name="Drosophila 12 Genomes Consortium"/>
            <person name="Clark A.G."/>
            <person name="Eisen M.B."/>
            <person name="Smith D.R."/>
            <person name="Bergman C.M."/>
            <person name="Oliver B."/>
            <person name="Markow T.A."/>
            <person name="Kaufman T.C."/>
            <person name="Kellis M."/>
            <person name="Gelbart W."/>
            <person name="Iyer V.N."/>
            <person name="Pollard D.A."/>
            <person name="Sackton T.B."/>
            <person name="Larracuente A.M."/>
            <person name="Singh N.D."/>
            <person name="Abad J.P."/>
            <person name="Abt D.N."/>
            <person name="Adryan B."/>
            <person name="Aguade M."/>
            <person name="Akashi H."/>
            <person name="Anderson W.W."/>
            <person name="Aquadro C.F."/>
            <person name="Ardell D.H."/>
            <person name="Arguello R."/>
            <person name="Artieri C.G."/>
            <person name="Barbash D.A."/>
            <person name="Barker D."/>
            <person name="Barsanti P."/>
            <person name="Batterham P."/>
            <person name="Batzoglou S."/>
            <person name="Begun D."/>
            <person name="Bhutkar A."/>
            <person name="Blanco E."/>
            <person name="Bosak S.A."/>
            <person name="Bradley R.K."/>
            <person name="Brand A.D."/>
            <person name="Brent M.R."/>
            <person name="Brooks A.N."/>
            <person name="Brown R.H."/>
            <person name="Butlin R.K."/>
            <person name="Caggese C."/>
            <person name="Calvi B.R."/>
            <person name="Bernardo de Carvalho A."/>
            <person name="Caspi A."/>
            <person name="Castrezana S."/>
            <person name="Celniker S.E."/>
            <person name="Chang J.L."/>
            <person name="Chapple C."/>
            <person name="Chatterji S."/>
            <person name="Chinwalla A."/>
            <person name="Civetta A."/>
            <person name="Clifton S.W."/>
            <person name="Comeron J.M."/>
            <person name="Costello J.C."/>
            <person name="Coyne J.A."/>
            <person name="Daub J."/>
            <person name="David R.G."/>
            <person name="Delcher A.L."/>
            <person name="Delehaunty K."/>
            <person name="Do C.B."/>
            <person name="Ebling H."/>
            <person name="Edwards K."/>
            <person name="Eickbush T."/>
            <person name="Evans J.D."/>
            <person name="Filipski A."/>
            <person name="Findeiss S."/>
            <person name="Freyhult E."/>
            <person name="Fulton L."/>
            <person name="Fulton R."/>
            <person name="Garcia A.C."/>
            <person name="Gardiner A."/>
            <person name="Garfield D.A."/>
            <person name="Garvin B.E."/>
            <person name="Gibson G."/>
            <person name="Gilbert D."/>
            <person name="Gnerre S."/>
            <person name="Godfrey J."/>
            <person name="Good R."/>
            <person name="Gotea V."/>
            <person name="Gravely B."/>
            <person name="Greenberg A.J."/>
            <person name="Griffiths-Jones S."/>
            <person name="Gross S."/>
            <person name="Guigo R."/>
            <person name="Gustafson E.A."/>
            <person name="Haerty W."/>
            <person name="Hahn M.W."/>
            <person name="Halligan D.L."/>
            <person name="Halpern A.L."/>
            <person name="Halter G.M."/>
            <person name="Han M.V."/>
            <person name="Heger A."/>
            <person name="Hillier L."/>
            <person name="Hinrichs A.S."/>
            <person name="Holmes I."/>
            <person name="Hoskins R.A."/>
            <person name="Hubisz M.J."/>
            <person name="Hultmark D."/>
            <person name="Huntley M.A."/>
            <person name="Jaffe D.B."/>
            <person name="Jagadeeshan S."/>
            <person name="Jeck W.R."/>
            <person name="Johnson J."/>
            <person name="Jones C.D."/>
            <person name="Jordan W.C."/>
            <person name="Karpen G.H."/>
            <person name="Kataoka E."/>
            <person name="Keightley P.D."/>
            <person name="Kheradpour P."/>
            <person name="Kirkness E.F."/>
            <person name="Koerich L.B."/>
            <person name="Kristiansen K."/>
            <person name="Kudrna D."/>
            <person name="Kulathinal R.J."/>
            <person name="Kumar S."/>
            <person name="Kwok R."/>
            <person name="Lander E."/>
            <person name="Langley C.H."/>
            <person name="Lapoint R."/>
            <person name="Lazzaro B.P."/>
            <person name="Lee S.J."/>
            <person name="Levesque L."/>
            <person name="Li R."/>
            <person name="Lin C.F."/>
            <person name="Lin M.F."/>
            <person name="Lindblad-Toh K."/>
            <person name="Llopart A."/>
            <person name="Long M."/>
            <person name="Low L."/>
            <person name="Lozovsky E."/>
            <person name="Lu J."/>
            <person name="Luo M."/>
            <person name="Machado C.A."/>
            <person name="Makalowski W."/>
            <person name="Marzo M."/>
            <person name="Matsuda M."/>
            <person name="Matzkin L."/>
            <person name="McAllister B."/>
            <person name="McBride C.S."/>
            <person name="McKernan B."/>
            <person name="McKernan K."/>
            <person name="Mendez-Lago M."/>
            <person name="Minx P."/>
            <person name="Mollenhauer M.U."/>
            <person name="Montooth K."/>
            <person name="Mount S.M."/>
            <person name="Mu X."/>
            <person name="Myers E."/>
            <person name="Negre B."/>
            <person name="Newfeld S."/>
            <person name="Nielsen R."/>
            <person name="Noor M.A."/>
            <person name="O'Grady P."/>
            <person name="Pachter L."/>
            <person name="Papaceit M."/>
            <person name="Parisi M.J."/>
            <person name="Parisi M."/>
            <person name="Parts L."/>
            <person name="Pedersen J.S."/>
            <person name="Pesole G."/>
            <person name="Phillippy A.M."/>
            <person name="Ponting C.P."/>
            <person name="Pop M."/>
            <person name="Porcelli D."/>
            <person name="Powell J.R."/>
            <person name="Prohaska S."/>
            <person name="Pruitt K."/>
            <person name="Puig M."/>
            <person name="Quesneville H."/>
            <person name="Ram K.R."/>
            <person name="Rand D."/>
            <person name="Rasmussen M.D."/>
            <person name="Reed L.K."/>
            <person name="Reenan R."/>
            <person name="Reily A."/>
            <person name="Remington K.A."/>
            <person name="Rieger T.T."/>
            <person name="Ritchie M.G."/>
            <person name="Robin C."/>
            <person name="Rogers Y.H."/>
            <person name="Rohde C."/>
            <person name="Rozas J."/>
            <person name="Rubenfield M.J."/>
            <person name="Ruiz A."/>
            <person name="Russo S."/>
            <person name="Salzberg S.L."/>
            <person name="Sanchez-Gracia A."/>
            <person name="Saranga D.J."/>
            <person name="Sato H."/>
            <person name="Schaeffer S.W."/>
            <person name="Schatz M.C."/>
            <person name="Schlenke T."/>
            <person name="Schwartz R."/>
            <person name="Segarra C."/>
            <person name="Singh R.S."/>
            <person name="Sirot L."/>
            <person name="Sirota M."/>
            <person name="Sisneros N.B."/>
            <person name="Smith C.D."/>
            <person name="Smith T.F."/>
            <person name="Spieth J."/>
            <person name="Stage D.E."/>
            <person name="Stark A."/>
            <person name="Stephan W."/>
            <person name="Strausberg R.L."/>
            <person name="Strempel S."/>
            <person name="Sturgill D."/>
            <person name="Sutton G."/>
            <person name="Sutton G.G."/>
            <person name="Tao W."/>
            <person name="Teichmann S."/>
            <person name="Tobari Y.N."/>
            <person name="Tomimura Y."/>
            <person name="Tsolas J.M."/>
            <person name="Valente V.L."/>
            <person name="Venter E."/>
            <person name="Venter J.C."/>
            <person name="Vicario S."/>
            <person name="Vieira F.G."/>
            <person name="Vilella A.J."/>
            <person name="Villasante A."/>
            <person name="Walenz B."/>
            <person name="Wang J."/>
            <person name="Wasserman M."/>
            <person name="Watts T."/>
            <person name="Wilson D."/>
            <person name="Wilson R.K."/>
            <person name="Wing R.A."/>
            <person name="Wolfner M.F."/>
            <person name="Wong A."/>
            <person name="Wong G.K."/>
            <person name="Wu C.I."/>
            <person name="Wu G."/>
            <person name="Yamamoto D."/>
            <person name="Yang H.P."/>
            <person name="Yang S.P."/>
            <person name="Yorke J.A."/>
            <person name="Yoshida K."/>
            <person name="Zdobnov E."/>
            <person name="Zhang P."/>
            <person name="Zhang Y."/>
            <person name="Zimin A.V."/>
            <person name="Baldwin J."/>
            <person name="Abdouelleil A."/>
            <person name="Abdulkadir J."/>
            <person name="Abebe A."/>
            <person name="Abera B."/>
            <person name="Abreu J."/>
            <person name="Acer S.C."/>
            <person name="Aftuck L."/>
            <person name="Alexander A."/>
            <person name="An P."/>
            <person name="Anderson E."/>
            <person name="Anderson S."/>
            <person name="Arachi H."/>
            <person name="Azer M."/>
            <person name="Bachantsang P."/>
            <person name="Barry A."/>
            <person name="Bayul T."/>
            <person name="Berlin A."/>
            <person name="Bessette D."/>
            <person name="Bloom T."/>
            <person name="Blye J."/>
            <person name="Boguslavskiy L."/>
            <person name="Bonnet C."/>
            <person name="Boukhgalter B."/>
            <person name="Bourzgui I."/>
            <person name="Brown A."/>
            <person name="Cahill P."/>
            <person name="Channer S."/>
            <person name="Cheshatsang Y."/>
            <person name="Chuda L."/>
            <person name="Citroen M."/>
            <person name="Collymore A."/>
            <person name="Cooke P."/>
            <person name="Costello M."/>
            <person name="D'Aco K."/>
            <person name="Daza R."/>
            <person name="De Haan G."/>
            <person name="DeGray S."/>
            <person name="DeMaso C."/>
            <person name="Dhargay N."/>
            <person name="Dooley K."/>
            <person name="Dooley E."/>
            <person name="Doricent M."/>
            <person name="Dorje P."/>
            <person name="Dorjee K."/>
            <person name="Dupes A."/>
            <person name="Elong R."/>
            <person name="Falk J."/>
            <person name="Farina A."/>
            <person name="Faro S."/>
            <person name="Ferguson D."/>
            <person name="Fisher S."/>
            <person name="Foley C.D."/>
            <person name="Franke A."/>
            <person name="Friedrich D."/>
            <person name="Gadbois L."/>
            <person name="Gearin G."/>
            <person name="Gearin C.R."/>
            <person name="Giannoukos G."/>
            <person name="Goode T."/>
            <person name="Graham J."/>
            <person name="Grandbois E."/>
            <person name="Grewal S."/>
            <person name="Gyaltsen K."/>
            <person name="Hafez N."/>
            <person name="Hagos B."/>
            <person name="Hall J."/>
            <person name="Henson C."/>
            <person name="Hollinger A."/>
            <person name="Honan T."/>
            <person name="Huard M.D."/>
            <person name="Hughes L."/>
            <person name="Hurhula B."/>
            <person name="Husby M.E."/>
            <person name="Kamat A."/>
            <person name="Kanga B."/>
            <person name="Kashin S."/>
            <person name="Khazanovich D."/>
            <person name="Kisner P."/>
            <person name="Lance K."/>
            <person name="Lara M."/>
            <person name="Lee W."/>
            <person name="Lennon N."/>
            <person name="Letendre F."/>
            <person name="LeVine R."/>
            <person name="Lipovsky A."/>
            <person name="Liu X."/>
            <person name="Liu J."/>
            <person name="Liu S."/>
            <person name="Lokyitsang T."/>
            <person name="Lokyitsang Y."/>
            <person name="Lubonja R."/>
            <person name="Lui A."/>
            <person name="MacDonald P."/>
            <person name="Magnisalis V."/>
            <person name="Maru K."/>
            <person name="Matthews C."/>
            <person name="McCusker W."/>
            <person name="McDonough S."/>
            <person name="Mehta T."/>
            <person name="Meldrim J."/>
            <person name="Meneus L."/>
            <person name="Mihai O."/>
            <person name="Mihalev A."/>
            <person name="Mihova T."/>
            <person name="Mittelman R."/>
            <person name="Mlenga V."/>
            <person name="Montmayeur A."/>
            <person name="Mulrain L."/>
            <person name="Navidi A."/>
            <person name="Naylor J."/>
            <person name="Negash T."/>
            <person name="Nguyen T."/>
            <person name="Nguyen N."/>
            <person name="Nicol R."/>
            <person name="Norbu C."/>
            <person name="Norbu N."/>
            <person name="Novod N."/>
            <person name="O'Neill B."/>
            <person name="Osman S."/>
            <person name="Markiewicz E."/>
            <person name="Oyono O.L."/>
            <person name="Patti C."/>
            <person name="Phunkhang P."/>
            <person name="Pierre F."/>
            <person name="Priest M."/>
            <person name="Raghuraman S."/>
            <person name="Rege F."/>
            <person name="Reyes R."/>
            <person name="Rise C."/>
            <person name="Rogov P."/>
            <person name="Ross K."/>
            <person name="Ryan E."/>
            <person name="Settipalli S."/>
            <person name="Shea T."/>
            <person name="Sherpa N."/>
            <person name="Shi L."/>
            <person name="Shih D."/>
            <person name="Sparrow T."/>
            <person name="Spaulding J."/>
            <person name="Stalker J."/>
            <person name="Stange-Thomann N."/>
            <person name="Stavropoulos S."/>
            <person name="Stone C."/>
            <person name="Strader C."/>
            <person name="Tesfaye S."/>
            <person name="Thomson T."/>
            <person name="Thoulutsang Y."/>
            <person name="Thoulutsang D."/>
            <person name="Topham K."/>
            <person name="Topping I."/>
            <person name="Tsamla T."/>
            <person name="Vassiliev H."/>
            <person name="Vo A."/>
            <person name="Wangchuk T."/>
            <person name="Wangdi T."/>
            <person name="Weiand M."/>
            <person name="Wilkinson J."/>
            <person name="Wilson A."/>
            <person name="Yadav S."/>
            <person name="Young G."/>
            <person name="Yu Q."/>
            <person name="Zembek L."/>
            <person name="Zhong D."/>
            <person name="Zimmer A."/>
            <person name="Zwirko Z."/>
            <person name="Jaffe D.B."/>
            <person name="Alvarez P."/>
            <person name="Brockman W."/>
            <person name="Butler J."/>
            <person name="Chin C."/>
            <person name="Gnerre S."/>
            <person name="Grabherr M."/>
            <person name="Kleber M."/>
            <person name="Mauceli E."/>
            <person name="MacCallum I."/>
        </authorList>
    </citation>
    <scope>NUCLEOTIDE SEQUENCE [LARGE SCALE GENOMIC DNA]</scope>
    <source>
        <strain evidence="5">Tai18E2 / Tucson 14021-0261.01</strain>
    </source>
</reference>
<dbReference type="InterPro" id="IPR019734">
    <property type="entry name" value="TPR_rpt"/>
</dbReference>
<evidence type="ECO:0000313" key="4">
    <source>
        <dbReference type="EMBL" id="KRK04664.1"/>
    </source>
</evidence>
<dbReference type="InterPro" id="IPR013547">
    <property type="entry name" value="P4H_N"/>
</dbReference>